<sequence>MTYHMTCVALDGAAVLFRGPSGAGKSDLALRAIDAGWTLVSDDRTVLVREGGRLLASPPPSLAGLIEVRGLGLVAAPSVQRVPVALLVDLVAPTAIERMPDISLIEIDGVQIPRFDLAPFESSALAKLKLMLTAAARRVGLAASDAAAQSVQLQ</sequence>
<protein>
    <submittedName>
        <fullName evidence="2">HPr kinase</fullName>
    </submittedName>
</protein>
<evidence type="ECO:0000313" key="3">
    <source>
        <dbReference type="Proteomes" id="UP000681075"/>
    </source>
</evidence>
<dbReference type="GO" id="GO:0005524">
    <property type="term" value="F:ATP binding"/>
    <property type="evidence" value="ECO:0007669"/>
    <property type="project" value="InterPro"/>
</dbReference>
<accession>A0A8S8XD33</accession>
<evidence type="ECO:0000313" key="2">
    <source>
        <dbReference type="EMBL" id="GIL39952.1"/>
    </source>
</evidence>
<name>A0A8S8XD33_9PROT</name>
<dbReference type="InterPro" id="IPR011104">
    <property type="entry name" value="Hpr_kin/Pase_C"/>
</dbReference>
<keyword evidence="2" id="KW-0808">Transferase</keyword>
<comment type="caution">
    <text evidence="2">The sequence shown here is derived from an EMBL/GenBank/DDBJ whole genome shotgun (WGS) entry which is preliminary data.</text>
</comment>
<dbReference type="InterPro" id="IPR027417">
    <property type="entry name" value="P-loop_NTPase"/>
</dbReference>
<dbReference type="EMBL" id="BOPV01000001">
    <property type="protein sequence ID" value="GIL39952.1"/>
    <property type="molecule type" value="Genomic_DNA"/>
</dbReference>
<dbReference type="Pfam" id="PF07475">
    <property type="entry name" value="Hpr_kinase_C"/>
    <property type="match status" value="1"/>
</dbReference>
<keyword evidence="2" id="KW-0418">Kinase</keyword>
<dbReference type="Gene3D" id="3.40.50.300">
    <property type="entry name" value="P-loop containing nucleotide triphosphate hydrolases"/>
    <property type="match status" value="1"/>
</dbReference>
<feature type="domain" description="HPr kinase/phosphorylase C-terminal" evidence="1">
    <location>
        <begin position="2"/>
        <end position="75"/>
    </location>
</feature>
<dbReference type="AlphaFoldDB" id="A0A8S8XD33"/>
<gene>
    <name evidence="2" type="ORF">TMPK1_21890</name>
</gene>
<organism evidence="2 3">
    <name type="scientific">Roseiterribacter gracilis</name>
    <dbReference type="NCBI Taxonomy" id="2812848"/>
    <lineage>
        <taxon>Bacteria</taxon>
        <taxon>Pseudomonadati</taxon>
        <taxon>Pseudomonadota</taxon>
        <taxon>Alphaproteobacteria</taxon>
        <taxon>Rhodospirillales</taxon>
        <taxon>Roseiterribacteraceae</taxon>
        <taxon>Roseiterribacter</taxon>
    </lineage>
</organism>
<dbReference type="Proteomes" id="UP000681075">
    <property type="component" value="Unassembled WGS sequence"/>
</dbReference>
<dbReference type="SUPFAM" id="SSF53795">
    <property type="entry name" value="PEP carboxykinase-like"/>
    <property type="match status" value="1"/>
</dbReference>
<evidence type="ECO:0000259" key="1">
    <source>
        <dbReference type="Pfam" id="PF07475"/>
    </source>
</evidence>
<dbReference type="RefSeq" id="WP_420243068.1">
    <property type="nucleotide sequence ID" value="NZ_BOPV01000001.1"/>
</dbReference>
<dbReference type="CDD" id="cd01918">
    <property type="entry name" value="HprK_C"/>
    <property type="match status" value="1"/>
</dbReference>
<dbReference type="GO" id="GO:0000155">
    <property type="term" value="F:phosphorelay sensor kinase activity"/>
    <property type="evidence" value="ECO:0007669"/>
    <property type="project" value="InterPro"/>
</dbReference>
<dbReference type="GO" id="GO:0006109">
    <property type="term" value="P:regulation of carbohydrate metabolic process"/>
    <property type="evidence" value="ECO:0007669"/>
    <property type="project" value="InterPro"/>
</dbReference>
<keyword evidence="3" id="KW-1185">Reference proteome</keyword>
<reference evidence="2" key="1">
    <citation type="submission" date="2021-02" db="EMBL/GenBank/DDBJ databases">
        <title>Genome sequence of Rhodospirillales sp. strain TMPK1 isolated from soil.</title>
        <authorList>
            <person name="Nakai R."/>
            <person name="Kusada H."/>
            <person name="Tamaki H."/>
        </authorList>
    </citation>
    <scope>NUCLEOTIDE SEQUENCE</scope>
    <source>
        <strain evidence="2">TMPK1</strain>
    </source>
</reference>
<proteinExistence type="predicted"/>